<evidence type="ECO:0000313" key="2">
    <source>
        <dbReference type="EMBL" id="JAD69150.1"/>
    </source>
</evidence>
<reference evidence="2" key="2">
    <citation type="journal article" date="2015" name="Data Brief">
        <title>Shoot transcriptome of the giant reed, Arundo donax.</title>
        <authorList>
            <person name="Barrero R.A."/>
            <person name="Guerrero F.D."/>
            <person name="Moolhuijzen P."/>
            <person name="Goolsby J.A."/>
            <person name="Tidwell J."/>
            <person name="Bellgard S.E."/>
            <person name="Bellgard M.I."/>
        </authorList>
    </citation>
    <scope>NUCLEOTIDE SEQUENCE</scope>
    <source>
        <tissue evidence="2">Shoot tissue taken approximately 20 cm above the soil surface</tissue>
    </source>
</reference>
<accession>A0A0A9C6Z3</accession>
<protein>
    <submittedName>
        <fullName evidence="2">Uncharacterized protein</fullName>
    </submittedName>
</protein>
<proteinExistence type="predicted"/>
<name>A0A0A9C6Z3_ARUDO</name>
<dbReference type="AlphaFoldDB" id="A0A0A9C6Z3"/>
<dbReference type="EMBL" id="GBRH01228745">
    <property type="protein sequence ID" value="JAD69150.1"/>
    <property type="molecule type" value="Transcribed_RNA"/>
</dbReference>
<keyword evidence="1" id="KW-0732">Signal</keyword>
<organism evidence="2">
    <name type="scientific">Arundo donax</name>
    <name type="common">Giant reed</name>
    <name type="synonym">Donax arundinaceus</name>
    <dbReference type="NCBI Taxonomy" id="35708"/>
    <lineage>
        <taxon>Eukaryota</taxon>
        <taxon>Viridiplantae</taxon>
        <taxon>Streptophyta</taxon>
        <taxon>Embryophyta</taxon>
        <taxon>Tracheophyta</taxon>
        <taxon>Spermatophyta</taxon>
        <taxon>Magnoliopsida</taxon>
        <taxon>Liliopsida</taxon>
        <taxon>Poales</taxon>
        <taxon>Poaceae</taxon>
        <taxon>PACMAD clade</taxon>
        <taxon>Arundinoideae</taxon>
        <taxon>Arundineae</taxon>
        <taxon>Arundo</taxon>
    </lineage>
</organism>
<reference evidence="2" key="1">
    <citation type="submission" date="2014-09" db="EMBL/GenBank/DDBJ databases">
        <authorList>
            <person name="Magalhaes I.L.F."/>
            <person name="Oliveira U."/>
            <person name="Santos F.R."/>
            <person name="Vidigal T.H.D.A."/>
            <person name="Brescovit A.D."/>
            <person name="Santos A.J."/>
        </authorList>
    </citation>
    <scope>NUCLEOTIDE SEQUENCE</scope>
    <source>
        <tissue evidence="2">Shoot tissue taken approximately 20 cm above the soil surface</tissue>
    </source>
</reference>
<evidence type="ECO:0000256" key="1">
    <source>
        <dbReference type="SAM" id="SignalP"/>
    </source>
</evidence>
<sequence>MIWLLVSMINFLSCSFLVHTVHYHFDICLPDITYEKNIIGFGKHLFFTYYVVITTNTMKNGAFLN</sequence>
<feature type="chain" id="PRO_5002044378" evidence="1">
    <location>
        <begin position="21"/>
        <end position="65"/>
    </location>
</feature>
<feature type="signal peptide" evidence="1">
    <location>
        <begin position="1"/>
        <end position="20"/>
    </location>
</feature>